<feature type="region of interest" description="Disordered" evidence="1">
    <location>
        <begin position="579"/>
        <end position="636"/>
    </location>
</feature>
<keyword evidence="2" id="KW-1133">Transmembrane helix</keyword>
<keyword evidence="2 5" id="KW-0812">Transmembrane</keyword>
<keyword evidence="2" id="KW-0472">Membrane</keyword>
<name>A0AAV6M934_9ROSI</name>
<dbReference type="Pfam" id="PF23041">
    <property type="entry name" value="DUF7036"/>
    <property type="match status" value="2"/>
</dbReference>
<feature type="non-terminal residue" evidence="5">
    <location>
        <position position="1"/>
    </location>
</feature>
<dbReference type="EMBL" id="JAGKQH010000016">
    <property type="protein sequence ID" value="KAG6576973.1"/>
    <property type="molecule type" value="Genomic_DNA"/>
</dbReference>
<evidence type="ECO:0000256" key="3">
    <source>
        <dbReference type="SAM" id="SignalP"/>
    </source>
</evidence>
<proteinExistence type="predicted"/>
<feature type="chain" id="PRO_5043551888" evidence="3">
    <location>
        <begin position="26"/>
        <end position="700"/>
    </location>
</feature>
<protein>
    <submittedName>
        <fullName evidence="5">Transmembrane emp24 domain-containing protein p24delta3</fullName>
    </submittedName>
</protein>
<dbReference type="InterPro" id="IPR055464">
    <property type="entry name" value="DUF7036"/>
</dbReference>
<dbReference type="AlphaFoldDB" id="A0AAV6M934"/>
<comment type="caution">
    <text evidence="5">The sequence shown here is derived from an EMBL/GenBank/DDBJ whole genome shotgun (WGS) entry which is preliminary data.</text>
</comment>
<reference evidence="5 6" key="1">
    <citation type="journal article" date="2021" name="Hortic Res">
        <title>The domestication of Cucurbita argyrosperma as revealed by the genome of its wild relative.</title>
        <authorList>
            <person name="Barrera-Redondo J."/>
            <person name="Sanchez-de la Vega G."/>
            <person name="Aguirre-Liguori J.A."/>
            <person name="Castellanos-Morales G."/>
            <person name="Gutierrez-Guerrero Y.T."/>
            <person name="Aguirre-Dugua X."/>
            <person name="Aguirre-Planter E."/>
            <person name="Tenaillon M.I."/>
            <person name="Lira-Saade R."/>
            <person name="Eguiarte L.E."/>
        </authorList>
    </citation>
    <scope>NUCLEOTIDE SEQUENCE [LARGE SCALE GENOMIC DNA]</scope>
    <source>
        <strain evidence="5">JBR-2021</strain>
    </source>
</reference>
<evidence type="ECO:0000256" key="2">
    <source>
        <dbReference type="SAM" id="Phobius"/>
    </source>
</evidence>
<evidence type="ECO:0000259" key="4">
    <source>
        <dbReference type="PROSITE" id="PS50866"/>
    </source>
</evidence>
<keyword evidence="3" id="KW-0732">Signal</keyword>
<organism evidence="5 6">
    <name type="scientific">Cucurbita argyrosperma subsp. sororia</name>
    <dbReference type="NCBI Taxonomy" id="37648"/>
    <lineage>
        <taxon>Eukaryota</taxon>
        <taxon>Viridiplantae</taxon>
        <taxon>Streptophyta</taxon>
        <taxon>Embryophyta</taxon>
        <taxon>Tracheophyta</taxon>
        <taxon>Spermatophyta</taxon>
        <taxon>Magnoliopsida</taxon>
        <taxon>eudicotyledons</taxon>
        <taxon>Gunneridae</taxon>
        <taxon>Pentapetalae</taxon>
        <taxon>rosids</taxon>
        <taxon>fabids</taxon>
        <taxon>Cucurbitales</taxon>
        <taxon>Cucurbitaceae</taxon>
        <taxon>Cucurbiteae</taxon>
        <taxon>Cucurbita</taxon>
    </lineage>
</organism>
<feature type="transmembrane region" description="Helical" evidence="2">
    <location>
        <begin position="307"/>
        <end position="325"/>
    </location>
</feature>
<dbReference type="PANTHER" id="PTHR33826:SF4">
    <property type="entry name" value="F20B24.21"/>
    <property type="match status" value="1"/>
</dbReference>
<feature type="compositionally biased region" description="Low complexity" evidence="1">
    <location>
        <begin position="600"/>
        <end position="620"/>
    </location>
</feature>
<keyword evidence="6" id="KW-1185">Reference proteome</keyword>
<accession>A0AAV6M934</accession>
<feature type="region of interest" description="Disordered" evidence="1">
    <location>
        <begin position="657"/>
        <end position="700"/>
    </location>
</feature>
<dbReference type="Proteomes" id="UP000685013">
    <property type="component" value="Chromosome 16"/>
</dbReference>
<dbReference type="PROSITE" id="PS50866">
    <property type="entry name" value="GOLD"/>
    <property type="match status" value="1"/>
</dbReference>
<dbReference type="SMART" id="SM01190">
    <property type="entry name" value="EMP24_GP25L"/>
    <property type="match status" value="1"/>
</dbReference>
<gene>
    <name evidence="5" type="ORF">SDJN03_24547</name>
</gene>
<dbReference type="Pfam" id="PF01105">
    <property type="entry name" value="EMP24_GP25L"/>
    <property type="match status" value="1"/>
</dbReference>
<feature type="domain" description="GOLD" evidence="4">
    <location>
        <begin position="35"/>
        <end position="147"/>
    </location>
</feature>
<sequence>MRREMVSPLFVLCFLASDFVRTAHSIWLSLPPSVTKCVSEEIQNNVVVLADYVVVADQTNAPTISAKVASPYGNVLHHAENITHSQFAFTTTEAGNYLVCFWLTDQKLEPGFEISVNLDWRTGIAAKDWESVAKKEKIEGVELELRKLEGAVEAIHENLLYLRDREADMRTVSERTNARVALYSIMSLGVCIIASTLQICPSYSYKWIFLFPLISKWESLINAPISTSFHQISAKPKDYKSVPFVHLIFVLKSMDTKDLQKDALQMGKGEDQNLPQQHRREDSSGFICRECSIAFCRASTELNFKCLFVLILGFAVFLPGFFWLLPLHERNLGFEAKDAIKLSATVQVYFVLEKPVEELLPHIKRLEFDINGELDIPNVKVSVLSMHDLGESNRTYVVFGLLSEYITTPINPVSLSLLRSSLYDLFLHKSNLTLTTSIFGQPSAFQILKFPGGISIIPFQRASIWQFPQIVFNFTLTNSISEILNKFAKFMSQLKLELCLRPYENVYLQITNKIGSTMQPIVVVQASISSELGRTTTQRLQQLAAIINTSSERNLGLDYSVFGEVKGISLSSYPKGTSMAMPPSFSPAPAPAPGDHVELPSAPHPSRSARSPANRSPPRANCETSSPALSMVPAPSLHEHSMPPIVYPKSTRLIVVPPADQPRASSPRASPVLFHYKPGKTKEDSHRVWQPTHSSHRDHD</sequence>
<evidence type="ECO:0000313" key="5">
    <source>
        <dbReference type="EMBL" id="KAG6576973.1"/>
    </source>
</evidence>
<dbReference type="InterPro" id="IPR009038">
    <property type="entry name" value="GOLD_dom"/>
</dbReference>
<dbReference type="PANTHER" id="PTHR33826">
    <property type="entry name" value="F20B24.21"/>
    <property type="match status" value="1"/>
</dbReference>
<feature type="signal peptide" evidence="3">
    <location>
        <begin position="1"/>
        <end position="25"/>
    </location>
</feature>
<evidence type="ECO:0000256" key="1">
    <source>
        <dbReference type="SAM" id="MobiDB-lite"/>
    </source>
</evidence>
<evidence type="ECO:0000313" key="6">
    <source>
        <dbReference type="Proteomes" id="UP000685013"/>
    </source>
</evidence>